<dbReference type="PANTHER" id="PTHR45453:SF1">
    <property type="entry name" value="PHOSPHATE REGULON SENSOR PROTEIN PHOR"/>
    <property type="match status" value="1"/>
</dbReference>
<keyword evidence="7" id="KW-0902">Two-component regulatory system</keyword>
<reference evidence="11 12" key="1">
    <citation type="submission" date="2016-11" db="EMBL/GenBank/DDBJ databases">
        <title>Description of two novel members of the family Erysipelotrichaceae: Ileibacterium lipovorans gen. nov., sp. nov. and Dubosiella newyorkensis, gen. nov., sp. nov.</title>
        <authorList>
            <person name="Cox L.M."/>
            <person name="Sohn J."/>
            <person name="Tyrrell K.L."/>
            <person name="Citron D.M."/>
            <person name="Lawson P.A."/>
            <person name="Patel N.B."/>
            <person name="Iizumi T."/>
            <person name="Perez-Perez G.I."/>
            <person name="Goldstein E.J."/>
            <person name="Blaser M.J."/>
        </authorList>
    </citation>
    <scope>NUCLEOTIDE SEQUENCE [LARGE SCALE GENOMIC DNA]</scope>
    <source>
        <strain evidence="11 12">NYU-BL-A3</strain>
    </source>
</reference>
<accession>A0A1U7NFE7</accession>
<keyword evidence="6" id="KW-0418">Kinase</keyword>
<dbReference type="Pfam" id="PF00512">
    <property type="entry name" value="HisKA"/>
    <property type="match status" value="1"/>
</dbReference>
<dbReference type="InterPro" id="IPR005467">
    <property type="entry name" value="His_kinase_dom"/>
</dbReference>
<dbReference type="InterPro" id="IPR035965">
    <property type="entry name" value="PAS-like_dom_sf"/>
</dbReference>
<keyword evidence="5" id="KW-0808">Transferase</keyword>
<organism evidence="11 12">
    <name type="scientific">Ileibacterium valens</name>
    <dbReference type="NCBI Taxonomy" id="1862668"/>
    <lineage>
        <taxon>Bacteria</taxon>
        <taxon>Bacillati</taxon>
        <taxon>Bacillota</taxon>
        <taxon>Erysipelotrichia</taxon>
        <taxon>Erysipelotrichales</taxon>
        <taxon>Erysipelotrichaceae</taxon>
        <taxon>Ileibacterium</taxon>
    </lineage>
</organism>
<dbReference type="Gene3D" id="1.10.287.130">
    <property type="match status" value="1"/>
</dbReference>
<dbReference type="Gene3D" id="3.30.450.20">
    <property type="entry name" value="PAS domain"/>
    <property type="match status" value="1"/>
</dbReference>
<dbReference type="SMART" id="SM00388">
    <property type="entry name" value="HisKA"/>
    <property type="match status" value="1"/>
</dbReference>
<comment type="caution">
    <text evidence="11">The sequence shown here is derived from an EMBL/GenBank/DDBJ whole genome shotgun (WGS) entry which is preliminary data.</text>
</comment>
<proteinExistence type="predicted"/>
<dbReference type="SMART" id="SM00387">
    <property type="entry name" value="HATPase_c"/>
    <property type="match status" value="1"/>
</dbReference>
<dbReference type="CDD" id="cd00075">
    <property type="entry name" value="HATPase"/>
    <property type="match status" value="1"/>
</dbReference>
<dbReference type="GO" id="GO:0000155">
    <property type="term" value="F:phosphorelay sensor kinase activity"/>
    <property type="evidence" value="ECO:0007669"/>
    <property type="project" value="InterPro"/>
</dbReference>
<comment type="subcellular location">
    <subcellularLocation>
        <location evidence="2">Membrane</location>
    </subcellularLocation>
</comment>
<keyword evidence="12" id="KW-1185">Reference proteome</keyword>
<dbReference type="InterPro" id="IPR003594">
    <property type="entry name" value="HATPase_dom"/>
</dbReference>
<name>A0A1U7NFE7_9FIRM</name>
<dbReference type="InterPro" id="IPR036097">
    <property type="entry name" value="HisK_dim/P_sf"/>
</dbReference>
<dbReference type="PRINTS" id="PR00344">
    <property type="entry name" value="BCTRLSENSOR"/>
</dbReference>
<keyword evidence="9" id="KW-0812">Transmembrane</keyword>
<comment type="catalytic activity">
    <reaction evidence="1">
        <text>ATP + protein L-histidine = ADP + protein N-phospho-L-histidine.</text>
        <dbReference type="EC" id="2.7.13.3"/>
    </reaction>
</comment>
<sequence length="563" mass="63787">MTKKIFYSIFSVSTLVFLLSMLLTFNALYSYYSRVEEQRLEDNFNLVEQGIKGHGEEYLENMKESDLRLTLISPDGKVLYDTKADVSNVENHEAREEVKEAIETGTGKSSRFSNTLTHMAYYYAKVLGDGNVLRLSVSTYSAIALFMAILPPLILIFLATLAVSMFLAIRLSRRIVAPLNELDLDHPEATHSYEELEPLMLRLCLQQKQIKSQKEEIEDRAKEFHVISNAVSEGLILLGPDLNVISINPVARAILNWSEETKHQPFLDFCPCKPISQLVLKAKEGSKQSEIIEWQDESWLTEVSPVLHAQEFQGCVLLMINVTSQQQAEKMRREFTGNVSHELKTPLQIISGYSELLCSGLTSMEDVPKFSEQILRESRRMTALINEILTLSYLDEAVNEESEPIDLYALSQNIIDELAMQAKKEKIHMKLDGSPAWIQGNPAMVRSILFNLIDNAIKYNRPEGSIRVQVSNSQSEEKREAIVRIEDTGLGILPSEQERIFERFYRVDKSRSRQKGGTGLGLSIVKHALRIHNGRIELSSVPDEGSVFTVSFPMVEMDTNSDQ</sequence>
<feature type="domain" description="Histidine kinase" evidence="10">
    <location>
        <begin position="338"/>
        <end position="556"/>
    </location>
</feature>
<dbReference type="AlphaFoldDB" id="A0A1U7NFE7"/>
<dbReference type="InterPro" id="IPR036890">
    <property type="entry name" value="HATPase_C_sf"/>
</dbReference>
<keyword evidence="8 9" id="KW-0472">Membrane</keyword>
<dbReference type="GO" id="GO:0005886">
    <property type="term" value="C:plasma membrane"/>
    <property type="evidence" value="ECO:0007669"/>
    <property type="project" value="TreeGrafter"/>
</dbReference>
<dbReference type="FunFam" id="3.30.565.10:FF:000006">
    <property type="entry name" value="Sensor histidine kinase WalK"/>
    <property type="match status" value="1"/>
</dbReference>
<dbReference type="SUPFAM" id="SSF47384">
    <property type="entry name" value="Homodimeric domain of signal transducing histidine kinase"/>
    <property type="match status" value="1"/>
</dbReference>
<evidence type="ECO:0000256" key="4">
    <source>
        <dbReference type="ARBA" id="ARBA00022553"/>
    </source>
</evidence>
<protein>
    <recommendedName>
        <fullName evidence="3">histidine kinase</fullName>
        <ecNumber evidence="3">2.7.13.3</ecNumber>
    </recommendedName>
</protein>
<dbReference type="PANTHER" id="PTHR45453">
    <property type="entry name" value="PHOSPHATE REGULON SENSOR PROTEIN PHOR"/>
    <property type="match status" value="1"/>
</dbReference>
<keyword evidence="4" id="KW-0597">Phosphoprotein</keyword>
<dbReference type="FunFam" id="1.10.287.130:FF:000001">
    <property type="entry name" value="Two-component sensor histidine kinase"/>
    <property type="match status" value="1"/>
</dbReference>
<evidence type="ECO:0000256" key="1">
    <source>
        <dbReference type="ARBA" id="ARBA00000085"/>
    </source>
</evidence>
<dbReference type="GO" id="GO:0004721">
    <property type="term" value="F:phosphoprotein phosphatase activity"/>
    <property type="evidence" value="ECO:0007669"/>
    <property type="project" value="TreeGrafter"/>
</dbReference>
<evidence type="ECO:0000313" key="12">
    <source>
        <dbReference type="Proteomes" id="UP000186341"/>
    </source>
</evidence>
<keyword evidence="9" id="KW-1133">Transmembrane helix</keyword>
<dbReference type="EC" id="2.7.13.3" evidence="3"/>
<dbReference type="Pfam" id="PF02518">
    <property type="entry name" value="HATPase_c"/>
    <property type="match status" value="1"/>
</dbReference>
<evidence type="ECO:0000256" key="9">
    <source>
        <dbReference type="SAM" id="Phobius"/>
    </source>
</evidence>
<dbReference type="GO" id="GO:0016036">
    <property type="term" value="P:cellular response to phosphate starvation"/>
    <property type="evidence" value="ECO:0007669"/>
    <property type="project" value="TreeGrafter"/>
</dbReference>
<evidence type="ECO:0000256" key="2">
    <source>
        <dbReference type="ARBA" id="ARBA00004370"/>
    </source>
</evidence>
<dbReference type="InterPro" id="IPR050351">
    <property type="entry name" value="BphY/WalK/GraS-like"/>
</dbReference>
<dbReference type="CDD" id="cd00082">
    <property type="entry name" value="HisKA"/>
    <property type="match status" value="1"/>
</dbReference>
<dbReference type="Proteomes" id="UP000186341">
    <property type="component" value="Unassembled WGS sequence"/>
</dbReference>
<dbReference type="SUPFAM" id="SSF55874">
    <property type="entry name" value="ATPase domain of HSP90 chaperone/DNA topoisomerase II/histidine kinase"/>
    <property type="match status" value="1"/>
</dbReference>
<dbReference type="SUPFAM" id="SSF55785">
    <property type="entry name" value="PYP-like sensor domain (PAS domain)"/>
    <property type="match status" value="1"/>
</dbReference>
<evidence type="ECO:0000256" key="7">
    <source>
        <dbReference type="ARBA" id="ARBA00023012"/>
    </source>
</evidence>
<dbReference type="EMBL" id="MPJW01000146">
    <property type="protein sequence ID" value="OLU38913.1"/>
    <property type="molecule type" value="Genomic_DNA"/>
</dbReference>
<evidence type="ECO:0000259" key="10">
    <source>
        <dbReference type="PROSITE" id="PS50109"/>
    </source>
</evidence>
<feature type="transmembrane region" description="Helical" evidence="9">
    <location>
        <begin position="6"/>
        <end position="29"/>
    </location>
</feature>
<dbReference type="InterPro" id="IPR004358">
    <property type="entry name" value="Sig_transdc_His_kin-like_C"/>
</dbReference>
<dbReference type="InterPro" id="IPR003661">
    <property type="entry name" value="HisK_dim/P_dom"/>
</dbReference>
<evidence type="ECO:0000256" key="8">
    <source>
        <dbReference type="ARBA" id="ARBA00023136"/>
    </source>
</evidence>
<evidence type="ECO:0000256" key="6">
    <source>
        <dbReference type="ARBA" id="ARBA00022777"/>
    </source>
</evidence>
<evidence type="ECO:0000256" key="5">
    <source>
        <dbReference type="ARBA" id="ARBA00022679"/>
    </source>
</evidence>
<dbReference type="PROSITE" id="PS50109">
    <property type="entry name" value="HIS_KIN"/>
    <property type="match status" value="1"/>
</dbReference>
<evidence type="ECO:0000256" key="3">
    <source>
        <dbReference type="ARBA" id="ARBA00012438"/>
    </source>
</evidence>
<feature type="transmembrane region" description="Helical" evidence="9">
    <location>
        <begin position="143"/>
        <end position="169"/>
    </location>
</feature>
<evidence type="ECO:0000313" key="11">
    <source>
        <dbReference type="EMBL" id="OLU38913.1"/>
    </source>
</evidence>
<gene>
    <name evidence="11" type="ORF">BO222_07595</name>
</gene>
<dbReference type="Gene3D" id="3.30.565.10">
    <property type="entry name" value="Histidine kinase-like ATPase, C-terminal domain"/>
    <property type="match status" value="1"/>
</dbReference>